<dbReference type="STRING" id="1652495.ccrud_12680"/>
<dbReference type="InterPro" id="IPR023393">
    <property type="entry name" value="START-like_dom_sf"/>
</dbReference>
<dbReference type="EMBL" id="CP015622">
    <property type="protein sequence ID" value="ANE05418.1"/>
    <property type="molecule type" value="Genomic_DNA"/>
</dbReference>
<protein>
    <recommendedName>
        <fullName evidence="3">Polyketide cyclase</fullName>
    </recommendedName>
</protein>
<accession>A0A172QXQ2</accession>
<dbReference type="SUPFAM" id="SSF55961">
    <property type="entry name" value="Bet v1-like"/>
    <property type="match status" value="1"/>
</dbReference>
<dbReference type="Proteomes" id="UP000076929">
    <property type="component" value="Chromosome"/>
</dbReference>
<organism evidence="1 2">
    <name type="scientific">Corynebacterium crudilactis</name>
    <dbReference type="NCBI Taxonomy" id="1652495"/>
    <lineage>
        <taxon>Bacteria</taxon>
        <taxon>Bacillati</taxon>
        <taxon>Actinomycetota</taxon>
        <taxon>Actinomycetes</taxon>
        <taxon>Mycobacteriales</taxon>
        <taxon>Corynebacteriaceae</taxon>
        <taxon>Corynebacterium</taxon>
    </lineage>
</organism>
<sequence>MSVLSSASPEKIYKLARDLSKLPAWASGLATGSLTLIDANSLELDSPMGRVHTEFSPINSCGILDHTVILPDGTKVLNPFRVIPHPTGSELIFTVRPSENFEEDCQAVSEDLERLVSLVESA</sequence>
<dbReference type="AlphaFoldDB" id="A0A172QXQ2"/>
<reference evidence="1 2" key="1">
    <citation type="submission" date="2016-05" db="EMBL/GenBank/DDBJ databases">
        <title>Complete genome sequence of Corynebacterium crudilactis, a new Corynebacterium species isolated from raw cow's milk.</title>
        <authorList>
            <person name="Christian R."/>
            <person name="Zimmermann J."/>
            <person name="Lipski A."/>
            <person name="Kalinowski J."/>
        </authorList>
    </citation>
    <scope>NUCLEOTIDE SEQUENCE [LARGE SCALE GENOMIC DNA]</scope>
    <source>
        <strain evidence="1 2">JZ16</strain>
    </source>
</reference>
<evidence type="ECO:0000313" key="1">
    <source>
        <dbReference type="EMBL" id="ANE05418.1"/>
    </source>
</evidence>
<keyword evidence="2" id="KW-1185">Reference proteome</keyword>
<proteinExistence type="predicted"/>
<name>A0A172QXQ2_9CORY</name>
<dbReference type="Gene3D" id="3.30.530.20">
    <property type="match status" value="1"/>
</dbReference>
<dbReference type="OrthoDB" id="880456at2"/>
<gene>
    <name evidence="1" type="ORF">ccrud_12680</name>
</gene>
<dbReference type="KEGG" id="ccjz:ccrud_12680"/>
<evidence type="ECO:0008006" key="3">
    <source>
        <dbReference type="Google" id="ProtNLM"/>
    </source>
</evidence>
<evidence type="ECO:0000313" key="2">
    <source>
        <dbReference type="Proteomes" id="UP000076929"/>
    </source>
</evidence>